<feature type="compositionally biased region" description="Basic and acidic residues" evidence="1">
    <location>
        <begin position="192"/>
        <end position="214"/>
    </location>
</feature>
<gene>
    <name evidence="2" type="ORF">PG986_000213</name>
</gene>
<feature type="region of interest" description="Disordered" evidence="1">
    <location>
        <begin position="52"/>
        <end position="91"/>
    </location>
</feature>
<dbReference type="GeneID" id="92069497"/>
<evidence type="ECO:0000313" key="3">
    <source>
        <dbReference type="Proteomes" id="UP001391051"/>
    </source>
</evidence>
<organism evidence="2 3">
    <name type="scientific">Apiospora aurea</name>
    <dbReference type="NCBI Taxonomy" id="335848"/>
    <lineage>
        <taxon>Eukaryota</taxon>
        <taxon>Fungi</taxon>
        <taxon>Dikarya</taxon>
        <taxon>Ascomycota</taxon>
        <taxon>Pezizomycotina</taxon>
        <taxon>Sordariomycetes</taxon>
        <taxon>Xylariomycetidae</taxon>
        <taxon>Amphisphaeriales</taxon>
        <taxon>Apiosporaceae</taxon>
        <taxon>Apiospora</taxon>
    </lineage>
</organism>
<accession>A0ABR1QTD4</accession>
<protein>
    <submittedName>
        <fullName evidence="2">Uncharacterized protein</fullName>
    </submittedName>
</protein>
<evidence type="ECO:0000313" key="2">
    <source>
        <dbReference type="EMBL" id="KAK7965936.1"/>
    </source>
</evidence>
<comment type="caution">
    <text evidence="2">The sequence shown here is derived from an EMBL/GenBank/DDBJ whole genome shotgun (WGS) entry which is preliminary data.</text>
</comment>
<dbReference type="EMBL" id="JAQQWE010000001">
    <property type="protein sequence ID" value="KAK7965936.1"/>
    <property type="molecule type" value="Genomic_DNA"/>
</dbReference>
<keyword evidence="3" id="KW-1185">Reference proteome</keyword>
<reference evidence="2 3" key="1">
    <citation type="submission" date="2023-01" db="EMBL/GenBank/DDBJ databases">
        <title>Analysis of 21 Apiospora genomes using comparative genomics revels a genus with tremendous synthesis potential of carbohydrate active enzymes and secondary metabolites.</title>
        <authorList>
            <person name="Sorensen T."/>
        </authorList>
    </citation>
    <scope>NUCLEOTIDE SEQUENCE [LARGE SCALE GENOMIC DNA]</scope>
    <source>
        <strain evidence="2 3">CBS 24483</strain>
    </source>
</reference>
<feature type="region of interest" description="Disordered" evidence="1">
    <location>
        <begin position="119"/>
        <end position="139"/>
    </location>
</feature>
<dbReference type="Proteomes" id="UP001391051">
    <property type="component" value="Unassembled WGS sequence"/>
</dbReference>
<feature type="compositionally biased region" description="Polar residues" evidence="1">
    <location>
        <begin position="72"/>
        <end position="82"/>
    </location>
</feature>
<evidence type="ECO:0000256" key="1">
    <source>
        <dbReference type="SAM" id="MobiDB-lite"/>
    </source>
</evidence>
<sequence>MASFDWSESPVHTVEHLELLFDKFFSLATPHLFAALARHAGPEANLHAVRRLGRNGGHDGHDAAGALGSRFDTPTKQPPSSKTGGGGDVFTTAPVMKSAQARGKEPEQLLQQEGDVEMAGAEADKDDAEYQQQQQHRPSIELEELCRSIGELGKKAGVVESDEARYQRLARVQLTLQLMNLEVTEQAEALYKDLSESSDDGHDADGDGDGRDGGGDVVMEGTERLVV</sequence>
<name>A0ABR1QTD4_9PEZI</name>
<proteinExistence type="predicted"/>
<dbReference type="RefSeq" id="XP_066705328.1">
    <property type="nucleotide sequence ID" value="XM_066836435.1"/>
</dbReference>
<feature type="region of interest" description="Disordered" evidence="1">
    <location>
        <begin position="192"/>
        <end position="227"/>
    </location>
</feature>